<dbReference type="AlphaFoldDB" id="A0A346D477"/>
<feature type="transmembrane region" description="Helical" evidence="10">
    <location>
        <begin position="175"/>
        <end position="196"/>
    </location>
</feature>
<reference evidence="11" key="2">
    <citation type="submission" date="2018-01" db="EMBL/GenBank/DDBJ databases">
        <authorList>
            <person name="Gaut B.S."/>
            <person name="Morton B.R."/>
            <person name="Clegg M.T."/>
            <person name="Duvall M.R."/>
        </authorList>
    </citation>
    <scope>NUCLEOTIDE SEQUENCE</scope>
    <source>
        <strain evidence="11">CchlOR129</strain>
    </source>
</reference>
<evidence type="ECO:0000256" key="4">
    <source>
        <dbReference type="ARBA" id="ARBA00022692"/>
    </source>
</evidence>
<evidence type="ECO:0000256" key="1">
    <source>
        <dbReference type="ARBA" id="ARBA00004651"/>
    </source>
</evidence>
<dbReference type="GO" id="GO:0005886">
    <property type="term" value="C:plasma membrane"/>
    <property type="evidence" value="ECO:0007669"/>
    <property type="project" value="UniProtKB-SubCell"/>
</dbReference>
<keyword evidence="7 10" id="KW-0472">Membrane</keyword>
<reference evidence="11" key="1">
    <citation type="journal article" date="2018" name="Insect Mol. Biol.">
        <title>An odorant receptor mediates the attractiveness of cis-jasmone to Campoletis chlorideae, the endoparasitoid of Helicoverpa armigera.</title>
        <authorList>
            <person name="Sun Y.L."/>
            <person name="Dong J.F."/>
            <person name="Ning C."/>
            <person name="Ding P.P."/>
            <person name="Huang L.Q."/>
            <person name="Sun J.G."/>
            <person name="Wang C.Z."/>
        </authorList>
    </citation>
    <scope>NUCLEOTIDE SEQUENCE</scope>
    <source>
        <strain evidence="11">CchlOR129</strain>
    </source>
</reference>
<dbReference type="PANTHER" id="PTHR21137">
    <property type="entry name" value="ODORANT RECEPTOR"/>
    <property type="match status" value="1"/>
</dbReference>
<dbReference type="GO" id="GO:0004984">
    <property type="term" value="F:olfactory receptor activity"/>
    <property type="evidence" value="ECO:0007669"/>
    <property type="project" value="InterPro"/>
</dbReference>
<accession>A0A346D477</accession>
<evidence type="ECO:0000256" key="3">
    <source>
        <dbReference type="ARBA" id="ARBA00022606"/>
    </source>
</evidence>
<feature type="transmembrane region" description="Helical" evidence="10">
    <location>
        <begin position="133"/>
        <end position="155"/>
    </location>
</feature>
<keyword evidence="5" id="KW-0552">Olfaction</keyword>
<name>A0A346D477_9HYME</name>
<evidence type="ECO:0000256" key="5">
    <source>
        <dbReference type="ARBA" id="ARBA00022725"/>
    </source>
</evidence>
<proteinExistence type="evidence at transcript level"/>
<evidence type="ECO:0000256" key="10">
    <source>
        <dbReference type="SAM" id="Phobius"/>
    </source>
</evidence>
<evidence type="ECO:0000256" key="2">
    <source>
        <dbReference type="ARBA" id="ARBA00022475"/>
    </source>
</evidence>
<protein>
    <submittedName>
        <fullName evidence="11">Odorant receptor</fullName>
    </submittedName>
</protein>
<evidence type="ECO:0000256" key="7">
    <source>
        <dbReference type="ARBA" id="ARBA00023136"/>
    </source>
</evidence>
<dbReference type="GO" id="GO:0007165">
    <property type="term" value="P:signal transduction"/>
    <property type="evidence" value="ECO:0007669"/>
    <property type="project" value="UniProtKB-KW"/>
</dbReference>
<evidence type="ECO:0000256" key="9">
    <source>
        <dbReference type="ARBA" id="ARBA00023224"/>
    </source>
</evidence>
<keyword evidence="2" id="KW-1003">Cell membrane</keyword>
<feature type="transmembrane region" description="Helical" evidence="10">
    <location>
        <begin position="77"/>
        <end position="94"/>
    </location>
</feature>
<comment type="subcellular location">
    <subcellularLocation>
        <location evidence="1">Cell membrane</location>
        <topology evidence="1">Multi-pass membrane protein</topology>
    </subcellularLocation>
</comment>
<dbReference type="InterPro" id="IPR004117">
    <property type="entry name" value="7tm6_olfct_rcpt"/>
</dbReference>
<keyword evidence="4 10" id="KW-0812">Transmembrane</keyword>
<dbReference type="Pfam" id="PF02949">
    <property type="entry name" value="7tm_6"/>
    <property type="match status" value="1"/>
</dbReference>
<evidence type="ECO:0000256" key="6">
    <source>
        <dbReference type="ARBA" id="ARBA00022989"/>
    </source>
</evidence>
<dbReference type="GO" id="GO:0005549">
    <property type="term" value="F:odorant binding"/>
    <property type="evidence" value="ECO:0007669"/>
    <property type="project" value="InterPro"/>
</dbReference>
<dbReference type="PANTHER" id="PTHR21137:SF35">
    <property type="entry name" value="ODORANT RECEPTOR 19A-RELATED"/>
    <property type="match status" value="1"/>
</dbReference>
<sequence length="261" mass="29663">MERTRYFRSSNPFNIFVNFFSGNILPLSEEKAELTFFTILWVIFVWSVKIMTMSSVISGSLYFANLTIRERINKSGPGLSVCIELVIPLVYLNLRREDLRNLIKKYNTILVDSDELKKLVLNTIEPYKKGLKLYIAACVIAVASWSATPIFLISHNDQFTYADFAAPAYLPGAPFSSKVFIAGIILQVVGSSFITIGKISIDIYISHFIAVLTAQYKYVRTLMTEALSRENDQEDESSVIQSLRKCITHHCAVIEYSFFVF</sequence>
<dbReference type="EMBL" id="MG859419">
    <property type="protein sequence ID" value="AXM05247.1"/>
    <property type="molecule type" value="mRNA"/>
</dbReference>
<keyword evidence="3" id="KW-0716">Sensory transduction</keyword>
<evidence type="ECO:0000313" key="11">
    <source>
        <dbReference type="EMBL" id="AXM05247.1"/>
    </source>
</evidence>
<keyword evidence="9" id="KW-0807">Transducer</keyword>
<evidence type="ECO:0000256" key="8">
    <source>
        <dbReference type="ARBA" id="ARBA00023170"/>
    </source>
</evidence>
<keyword evidence="8 11" id="KW-0675">Receptor</keyword>
<feature type="transmembrane region" description="Helical" evidence="10">
    <location>
        <begin position="34"/>
        <end position="57"/>
    </location>
</feature>
<organism evidence="11">
    <name type="scientific">Campoletis chlorideae</name>
    <dbReference type="NCBI Taxonomy" id="219166"/>
    <lineage>
        <taxon>Eukaryota</taxon>
        <taxon>Metazoa</taxon>
        <taxon>Ecdysozoa</taxon>
        <taxon>Arthropoda</taxon>
        <taxon>Hexapoda</taxon>
        <taxon>Insecta</taxon>
        <taxon>Pterygota</taxon>
        <taxon>Neoptera</taxon>
        <taxon>Endopterygota</taxon>
        <taxon>Hymenoptera</taxon>
        <taxon>Apocrita</taxon>
        <taxon>Ichneumonoidea</taxon>
        <taxon>Ichneumonidae</taxon>
        <taxon>Campopleginae</taxon>
        <taxon>Dusona group</taxon>
        <taxon>Campoletis</taxon>
    </lineage>
</organism>
<keyword evidence="6 10" id="KW-1133">Transmembrane helix</keyword>